<evidence type="ECO:0000313" key="2">
    <source>
        <dbReference type="EMBL" id="UOE26188.1"/>
    </source>
</evidence>
<reference evidence="2 3" key="1">
    <citation type="submission" date="2022-03" db="EMBL/GenBank/DDBJ databases">
        <title>Agromyces sp. isolated from the gut of P. brevitarsis seulensis larvae.</title>
        <authorList>
            <person name="Won M."/>
            <person name="Kwon S.-W."/>
        </authorList>
    </citation>
    <scope>NUCLEOTIDE SEQUENCE [LARGE SCALE GENOMIC DNA]</scope>
    <source>
        <strain evidence="2 3">KACC 16215</strain>
    </source>
</reference>
<feature type="transmembrane region" description="Helical" evidence="1">
    <location>
        <begin position="37"/>
        <end position="59"/>
    </location>
</feature>
<keyword evidence="3" id="KW-1185">Reference proteome</keyword>
<keyword evidence="1" id="KW-0472">Membrane</keyword>
<evidence type="ECO:0000313" key="3">
    <source>
        <dbReference type="Proteomes" id="UP000831304"/>
    </source>
</evidence>
<dbReference type="InterPro" id="IPR021414">
    <property type="entry name" value="DUF3054"/>
</dbReference>
<feature type="transmembrane region" description="Helical" evidence="1">
    <location>
        <begin position="95"/>
        <end position="118"/>
    </location>
</feature>
<sequence length="127" mass="13635">MNRQSAVWVAAVADVLLVALFVVIGRRSHAEGLDLAGLWQTAWPFLAALVLGWLVSLAWRRPLALWPSGVVIWAVTLVGGMLLRAASGQGTQLPFVLVAAGTLALFLLGWRALVALVARLRSRRTAS</sequence>
<dbReference type="EMBL" id="CP094533">
    <property type="protein sequence ID" value="UOE26188.1"/>
    <property type="molecule type" value="Genomic_DNA"/>
</dbReference>
<dbReference type="Proteomes" id="UP000831304">
    <property type="component" value="Chromosome"/>
</dbReference>
<gene>
    <name evidence="2" type="ORF">MTP13_18080</name>
</gene>
<dbReference type="RefSeq" id="WP_243569023.1">
    <property type="nucleotide sequence ID" value="NZ_BAAARD010000006.1"/>
</dbReference>
<accession>A0ABY4ASQ4</accession>
<feature type="transmembrane region" description="Helical" evidence="1">
    <location>
        <begin position="65"/>
        <end position="83"/>
    </location>
</feature>
<evidence type="ECO:0000256" key="1">
    <source>
        <dbReference type="SAM" id="Phobius"/>
    </source>
</evidence>
<feature type="transmembrane region" description="Helical" evidence="1">
    <location>
        <begin position="6"/>
        <end position="25"/>
    </location>
</feature>
<keyword evidence="1" id="KW-0812">Transmembrane</keyword>
<dbReference type="Pfam" id="PF11255">
    <property type="entry name" value="DUF3054"/>
    <property type="match status" value="1"/>
</dbReference>
<proteinExistence type="predicted"/>
<keyword evidence="1" id="KW-1133">Transmembrane helix</keyword>
<protein>
    <submittedName>
        <fullName evidence="2">DUF3054 domain-containing protein</fullName>
    </submittedName>
</protein>
<organism evidence="2 3">
    <name type="scientific">Agromyces soli</name>
    <dbReference type="NCBI Taxonomy" id="659012"/>
    <lineage>
        <taxon>Bacteria</taxon>
        <taxon>Bacillati</taxon>
        <taxon>Actinomycetota</taxon>
        <taxon>Actinomycetes</taxon>
        <taxon>Micrococcales</taxon>
        <taxon>Microbacteriaceae</taxon>
        <taxon>Agromyces</taxon>
    </lineage>
</organism>
<name>A0ABY4ASQ4_9MICO</name>